<feature type="domain" description="Reverse transcriptase" evidence="1">
    <location>
        <begin position="1"/>
        <end position="154"/>
    </location>
</feature>
<comment type="caution">
    <text evidence="2">The sequence shown here is derived from an EMBL/GenBank/DDBJ whole genome shotgun (WGS) entry which is preliminary data.</text>
</comment>
<dbReference type="InterPro" id="IPR000477">
    <property type="entry name" value="RT_dom"/>
</dbReference>
<proteinExistence type="predicted"/>
<dbReference type="SUPFAM" id="SSF56672">
    <property type="entry name" value="DNA/RNA polymerases"/>
    <property type="match status" value="1"/>
</dbReference>
<name>A0AAV7TX49_PLEWA</name>
<evidence type="ECO:0000313" key="3">
    <source>
        <dbReference type="Proteomes" id="UP001066276"/>
    </source>
</evidence>
<evidence type="ECO:0000259" key="1">
    <source>
        <dbReference type="PROSITE" id="PS50878"/>
    </source>
</evidence>
<dbReference type="InterPro" id="IPR043502">
    <property type="entry name" value="DNA/RNA_pol_sf"/>
</dbReference>
<evidence type="ECO:0000313" key="2">
    <source>
        <dbReference type="EMBL" id="KAJ1180764.1"/>
    </source>
</evidence>
<dbReference type="EMBL" id="JANPWB010000006">
    <property type="protein sequence ID" value="KAJ1180764.1"/>
    <property type="molecule type" value="Genomic_DNA"/>
</dbReference>
<gene>
    <name evidence="2" type="ORF">NDU88_005981</name>
</gene>
<organism evidence="2 3">
    <name type="scientific">Pleurodeles waltl</name>
    <name type="common">Iberian ribbed newt</name>
    <dbReference type="NCBI Taxonomy" id="8319"/>
    <lineage>
        <taxon>Eukaryota</taxon>
        <taxon>Metazoa</taxon>
        <taxon>Chordata</taxon>
        <taxon>Craniata</taxon>
        <taxon>Vertebrata</taxon>
        <taxon>Euteleostomi</taxon>
        <taxon>Amphibia</taxon>
        <taxon>Batrachia</taxon>
        <taxon>Caudata</taxon>
        <taxon>Salamandroidea</taxon>
        <taxon>Salamandridae</taxon>
        <taxon>Pleurodelinae</taxon>
        <taxon>Pleurodeles</taxon>
    </lineage>
</organism>
<dbReference type="AlphaFoldDB" id="A0AAV7TX49"/>
<keyword evidence="3" id="KW-1185">Reference proteome</keyword>
<reference evidence="2" key="1">
    <citation type="journal article" date="2022" name="bioRxiv">
        <title>Sequencing and chromosome-scale assembly of the giantPleurodeles waltlgenome.</title>
        <authorList>
            <person name="Brown T."/>
            <person name="Elewa A."/>
            <person name="Iarovenko S."/>
            <person name="Subramanian E."/>
            <person name="Araus A.J."/>
            <person name="Petzold A."/>
            <person name="Susuki M."/>
            <person name="Suzuki K.-i.T."/>
            <person name="Hayashi T."/>
            <person name="Toyoda A."/>
            <person name="Oliveira C."/>
            <person name="Osipova E."/>
            <person name="Leigh N.D."/>
            <person name="Simon A."/>
            <person name="Yun M.H."/>
        </authorList>
    </citation>
    <scope>NUCLEOTIDE SEQUENCE</scope>
    <source>
        <strain evidence="2">20211129_DDA</strain>
        <tissue evidence="2">Liver</tissue>
    </source>
</reference>
<protein>
    <recommendedName>
        <fullName evidence="1">Reverse transcriptase domain-containing protein</fullName>
    </recommendedName>
</protein>
<dbReference type="PANTHER" id="PTHR47027">
    <property type="entry name" value="REVERSE TRANSCRIPTASE DOMAIN-CONTAINING PROTEIN"/>
    <property type="match status" value="1"/>
</dbReference>
<dbReference type="PROSITE" id="PS50878">
    <property type="entry name" value="RT_POL"/>
    <property type="match status" value="1"/>
</dbReference>
<sequence length="172" mass="19325">MVRQFHNVIMLARVLDDGDSSDAFPLTNGVKQGYALAPTLFNMMFSAMLSDAFCHDEETSIKIRYRTDSMLFNLRRLQAETKVEEDSLHDLLFSDDCAFNTATEAQTQQPTNCLSATCKNFGLTANAKKTQILHQPAPQKMYAEPTITTEGEILKAVDKFTYLCSTPQICEH</sequence>
<dbReference type="Proteomes" id="UP001066276">
    <property type="component" value="Chromosome 3_2"/>
</dbReference>
<dbReference type="PANTHER" id="PTHR47027:SF26">
    <property type="entry name" value="REVERSE TRANSCRIPTASE DOMAIN-CONTAINING PROTEIN"/>
    <property type="match status" value="1"/>
</dbReference>
<accession>A0AAV7TX49</accession>
<dbReference type="Pfam" id="PF00078">
    <property type="entry name" value="RVT_1"/>
    <property type="match status" value="1"/>
</dbReference>